<dbReference type="AlphaFoldDB" id="A0A058ZY57"/>
<sequence length="92" mass="10619">MRASAVKLFKCGGCSIRILPGLPFRCFQAYMLGTDIVPTRVELYLRKTKRKRSKLPSFLLQTLISFYFSLYYVPSDIAMKNIFCFLTSTGWC</sequence>
<keyword evidence="1" id="KW-0472">Membrane</keyword>
<keyword evidence="1" id="KW-0812">Transmembrane</keyword>
<evidence type="ECO:0000313" key="2">
    <source>
        <dbReference type="EMBL" id="KCW46306.1"/>
    </source>
</evidence>
<gene>
    <name evidence="2" type="ORF">EUGRSUZ_K00170</name>
</gene>
<dbReference type="EMBL" id="KK198763">
    <property type="protein sequence ID" value="KCW46306.1"/>
    <property type="molecule type" value="Genomic_DNA"/>
</dbReference>
<protein>
    <submittedName>
        <fullName evidence="2">Uncharacterized protein</fullName>
    </submittedName>
</protein>
<dbReference type="Gramene" id="KCW46306">
    <property type="protein sequence ID" value="KCW46306"/>
    <property type="gene ID" value="EUGRSUZ_K00170"/>
</dbReference>
<proteinExistence type="predicted"/>
<evidence type="ECO:0000256" key="1">
    <source>
        <dbReference type="SAM" id="Phobius"/>
    </source>
</evidence>
<reference evidence="2" key="1">
    <citation type="submission" date="2013-07" db="EMBL/GenBank/DDBJ databases">
        <title>The genome of Eucalyptus grandis.</title>
        <authorList>
            <person name="Schmutz J."/>
            <person name="Hayes R."/>
            <person name="Myburg A."/>
            <person name="Tuskan G."/>
            <person name="Grattapaglia D."/>
            <person name="Rokhsar D.S."/>
        </authorList>
    </citation>
    <scope>NUCLEOTIDE SEQUENCE</scope>
    <source>
        <tissue evidence="2">Leaf extractions</tissue>
    </source>
</reference>
<dbReference type="InParanoid" id="A0A058ZY57"/>
<organism evidence="2">
    <name type="scientific">Eucalyptus grandis</name>
    <name type="common">Flooded gum</name>
    <dbReference type="NCBI Taxonomy" id="71139"/>
    <lineage>
        <taxon>Eukaryota</taxon>
        <taxon>Viridiplantae</taxon>
        <taxon>Streptophyta</taxon>
        <taxon>Embryophyta</taxon>
        <taxon>Tracheophyta</taxon>
        <taxon>Spermatophyta</taxon>
        <taxon>Magnoliopsida</taxon>
        <taxon>eudicotyledons</taxon>
        <taxon>Gunneridae</taxon>
        <taxon>Pentapetalae</taxon>
        <taxon>rosids</taxon>
        <taxon>malvids</taxon>
        <taxon>Myrtales</taxon>
        <taxon>Myrtaceae</taxon>
        <taxon>Myrtoideae</taxon>
        <taxon>Eucalypteae</taxon>
        <taxon>Eucalyptus</taxon>
    </lineage>
</organism>
<keyword evidence="1" id="KW-1133">Transmembrane helix</keyword>
<name>A0A058ZY57_EUCGR</name>
<accession>A0A058ZY57</accession>
<feature type="transmembrane region" description="Helical" evidence="1">
    <location>
        <begin position="55"/>
        <end position="73"/>
    </location>
</feature>